<evidence type="ECO:0000313" key="1">
    <source>
        <dbReference type="EMBL" id="JAD96207.1"/>
    </source>
</evidence>
<protein>
    <submittedName>
        <fullName evidence="1">Uncharacterized protein</fullName>
    </submittedName>
</protein>
<proteinExistence type="predicted"/>
<reference evidence="1" key="1">
    <citation type="submission" date="2014-09" db="EMBL/GenBank/DDBJ databases">
        <authorList>
            <person name="Magalhaes I.L.F."/>
            <person name="Oliveira U."/>
            <person name="Santos F.R."/>
            <person name="Vidigal T.H.D.A."/>
            <person name="Brescovit A.D."/>
            <person name="Santos A.J."/>
        </authorList>
    </citation>
    <scope>NUCLEOTIDE SEQUENCE</scope>
    <source>
        <tissue evidence="1">Shoot tissue taken approximately 20 cm above the soil surface</tissue>
    </source>
</reference>
<name>A0A0A9EJI7_ARUDO</name>
<reference evidence="1" key="2">
    <citation type="journal article" date="2015" name="Data Brief">
        <title>Shoot transcriptome of the giant reed, Arundo donax.</title>
        <authorList>
            <person name="Barrero R.A."/>
            <person name="Guerrero F.D."/>
            <person name="Moolhuijzen P."/>
            <person name="Goolsby J.A."/>
            <person name="Tidwell J."/>
            <person name="Bellgard S.E."/>
            <person name="Bellgard M.I."/>
        </authorList>
    </citation>
    <scope>NUCLEOTIDE SEQUENCE</scope>
    <source>
        <tissue evidence="1">Shoot tissue taken approximately 20 cm above the soil surface</tissue>
    </source>
</reference>
<accession>A0A0A9EJI7</accession>
<organism evidence="1">
    <name type="scientific">Arundo donax</name>
    <name type="common">Giant reed</name>
    <name type="synonym">Donax arundinaceus</name>
    <dbReference type="NCBI Taxonomy" id="35708"/>
    <lineage>
        <taxon>Eukaryota</taxon>
        <taxon>Viridiplantae</taxon>
        <taxon>Streptophyta</taxon>
        <taxon>Embryophyta</taxon>
        <taxon>Tracheophyta</taxon>
        <taxon>Spermatophyta</taxon>
        <taxon>Magnoliopsida</taxon>
        <taxon>Liliopsida</taxon>
        <taxon>Poales</taxon>
        <taxon>Poaceae</taxon>
        <taxon>PACMAD clade</taxon>
        <taxon>Arundinoideae</taxon>
        <taxon>Arundineae</taxon>
        <taxon>Arundo</taxon>
    </lineage>
</organism>
<dbReference type="AlphaFoldDB" id="A0A0A9EJI7"/>
<dbReference type="EMBL" id="GBRH01201688">
    <property type="protein sequence ID" value="JAD96207.1"/>
    <property type="molecule type" value="Transcribed_RNA"/>
</dbReference>
<sequence>MKSSTLAPQLLWSRIRKYSAPSPKEVATSAWFTALCATTSTDLPSCAKILSQQLCARSHSSRTG</sequence>